<sequence>MPALGWSAVPLLTKNANTRPPSVPMVWAELRRSRPIELSNPVVIAIIGANGFGAVFGVAARDTGVVVPIFAVALAGWAENTAATAAAAAGRGEVAAAGESAAAGDTAEAFAGEWVSAFDTALVFGVDDVGRLGVVSAELRGCRAEAAGELAFAGEFLFAWFRLLGLGFDDPAWSVPESVLVPDSVLPVP</sequence>
<reference evidence="1" key="1">
    <citation type="submission" date="2018-01" db="EMBL/GenBank/DDBJ databases">
        <title>Comparative genomics of Mycobacterium mucogenicum and Mycobacterium neoaurum clade members emphasizing tRNA and non-coding RNA.</title>
        <authorList>
            <person name="Behra P.R.K."/>
            <person name="Pettersson B.M.F."/>
            <person name="Das S."/>
            <person name="Dasgupta S."/>
            <person name="Kirsebom L.A."/>
        </authorList>
    </citation>
    <scope>NUCLEOTIDE SEQUENCE</scope>
    <source>
        <strain evidence="1">DSM 44124</strain>
    </source>
</reference>
<protein>
    <submittedName>
        <fullName evidence="1">Uncharacterized protein</fullName>
    </submittedName>
</protein>
<comment type="caution">
    <text evidence="1">The sequence shown here is derived from an EMBL/GenBank/DDBJ whole genome shotgun (WGS) entry which is preliminary data.</text>
</comment>
<accession>A0A8H2JEL3</accession>
<proteinExistence type="predicted"/>
<evidence type="ECO:0000313" key="1">
    <source>
        <dbReference type="EMBL" id="TLH54503.1"/>
    </source>
</evidence>
<name>A0A8H2JEL3_MYCMU</name>
<dbReference type="AlphaFoldDB" id="A0A8H2JEL3"/>
<organism evidence="1">
    <name type="scientific">Mycolicibacterium mucogenicum DSM 44124</name>
    <dbReference type="NCBI Taxonomy" id="1226753"/>
    <lineage>
        <taxon>Bacteria</taxon>
        <taxon>Bacillati</taxon>
        <taxon>Actinomycetota</taxon>
        <taxon>Actinomycetes</taxon>
        <taxon>Mycobacteriales</taxon>
        <taxon>Mycobacteriaceae</taxon>
        <taxon>Mycolicibacterium</taxon>
    </lineage>
</organism>
<gene>
    <name evidence="1" type="ORF">C1S78_20920</name>
</gene>
<dbReference type="EMBL" id="POTL01000001">
    <property type="protein sequence ID" value="TLH54503.1"/>
    <property type="molecule type" value="Genomic_DNA"/>
</dbReference>